<sequence length="76" mass="8379">MHYHKITLPLTVLCISPVSSSEPSRFSSFLRAGDKGGVAVLCYKSTTLGAQNSNLLYQTFPSRKILTLNKGLRLHN</sequence>
<name>A0A1B0BMQ2_9MUSC</name>
<dbReference type="Proteomes" id="UP000092460">
    <property type="component" value="Unassembled WGS sequence"/>
</dbReference>
<dbReference type="AlphaFoldDB" id="A0A1B0BMQ2"/>
<accession>A0A1B0BMQ2</accession>
<keyword evidence="2" id="KW-1185">Reference proteome</keyword>
<organism evidence="1 2">
    <name type="scientific">Glossina palpalis gambiensis</name>
    <dbReference type="NCBI Taxonomy" id="67801"/>
    <lineage>
        <taxon>Eukaryota</taxon>
        <taxon>Metazoa</taxon>
        <taxon>Ecdysozoa</taxon>
        <taxon>Arthropoda</taxon>
        <taxon>Hexapoda</taxon>
        <taxon>Insecta</taxon>
        <taxon>Pterygota</taxon>
        <taxon>Neoptera</taxon>
        <taxon>Endopterygota</taxon>
        <taxon>Diptera</taxon>
        <taxon>Brachycera</taxon>
        <taxon>Muscomorpha</taxon>
        <taxon>Hippoboscoidea</taxon>
        <taxon>Glossinidae</taxon>
        <taxon>Glossina</taxon>
    </lineage>
</organism>
<dbReference type="VEuPathDB" id="VectorBase:GPPI034953"/>
<dbReference type="EMBL" id="JXJN01017029">
    <property type="status" value="NOT_ANNOTATED_CDS"/>
    <property type="molecule type" value="Genomic_DNA"/>
</dbReference>
<protein>
    <submittedName>
        <fullName evidence="1">Uncharacterized protein</fullName>
    </submittedName>
</protein>
<proteinExistence type="predicted"/>
<reference evidence="2" key="1">
    <citation type="submission" date="2015-01" db="EMBL/GenBank/DDBJ databases">
        <authorList>
            <person name="Aksoy S."/>
            <person name="Warren W."/>
            <person name="Wilson R.K."/>
        </authorList>
    </citation>
    <scope>NUCLEOTIDE SEQUENCE [LARGE SCALE GENOMIC DNA]</scope>
    <source>
        <strain evidence="2">IAEA</strain>
    </source>
</reference>
<evidence type="ECO:0000313" key="1">
    <source>
        <dbReference type="EnsemblMetazoa" id="GPPI034953-PA"/>
    </source>
</evidence>
<evidence type="ECO:0000313" key="2">
    <source>
        <dbReference type="Proteomes" id="UP000092460"/>
    </source>
</evidence>
<reference evidence="1" key="2">
    <citation type="submission" date="2020-05" db="UniProtKB">
        <authorList>
            <consortium name="EnsemblMetazoa"/>
        </authorList>
    </citation>
    <scope>IDENTIFICATION</scope>
    <source>
        <strain evidence="1">IAEA</strain>
    </source>
</reference>
<dbReference type="EnsemblMetazoa" id="GPPI034953-RA">
    <property type="protein sequence ID" value="GPPI034953-PA"/>
    <property type="gene ID" value="GPPI034953"/>
</dbReference>